<evidence type="ECO:0000256" key="6">
    <source>
        <dbReference type="ARBA" id="ARBA00040253"/>
    </source>
</evidence>
<comment type="catalytic activity">
    <reaction evidence="10">
        <text>ubiquinone-10 + NADH + H(+) = ubiquinol-10 + NAD(+)</text>
        <dbReference type="Rhea" id="RHEA:61984"/>
        <dbReference type="ChEBI" id="CHEBI:15378"/>
        <dbReference type="ChEBI" id="CHEBI:46245"/>
        <dbReference type="ChEBI" id="CHEBI:57540"/>
        <dbReference type="ChEBI" id="CHEBI:57945"/>
        <dbReference type="ChEBI" id="CHEBI:64183"/>
    </reaction>
    <physiologicalReaction direction="left-to-right" evidence="10">
        <dbReference type="Rhea" id="RHEA:61985"/>
    </physiologicalReaction>
</comment>
<dbReference type="GO" id="GO:0043065">
    <property type="term" value="P:positive regulation of apoptotic process"/>
    <property type="evidence" value="ECO:0007669"/>
    <property type="project" value="TreeGrafter"/>
</dbReference>
<keyword evidence="2" id="KW-0285">Flavoprotein</keyword>
<dbReference type="PANTHER" id="PTHR43735:SF3">
    <property type="entry name" value="FERROPTOSIS SUPPRESSOR PROTEIN 1"/>
    <property type="match status" value="1"/>
</dbReference>
<dbReference type="HOGENOM" id="CLU_019845_2_1_1"/>
<keyword evidence="15" id="KW-1185">Reference proteome</keyword>
<evidence type="ECO:0000256" key="10">
    <source>
        <dbReference type="ARBA" id="ARBA00049236"/>
    </source>
</evidence>
<reference evidence="14" key="2">
    <citation type="submission" date="2025-08" db="UniProtKB">
        <authorList>
            <consortium name="Ensembl"/>
        </authorList>
    </citation>
    <scope>IDENTIFICATION</scope>
</reference>
<dbReference type="Proteomes" id="UP000007875">
    <property type="component" value="Unassembled WGS sequence"/>
</dbReference>
<evidence type="ECO:0000256" key="12">
    <source>
        <dbReference type="ARBA" id="ARBA00049479"/>
    </source>
</evidence>
<protein>
    <recommendedName>
        <fullName evidence="6">Ferroptosis suppressor protein 1</fullName>
    </recommendedName>
    <alternativeName>
        <fullName evidence="7">Apoptosis-inducing factor homologous mitochondrion-associated inducer of death</fullName>
    </alternativeName>
    <alternativeName>
        <fullName evidence="8">p53-responsive gene 3 protein</fullName>
    </alternativeName>
</protein>
<feature type="domain" description="FAD/NAD(P)-binding" evidence="13">
    <location>
        <begin position="15"/>
        <end position="298"/>
    </location>
</feature>
<comment type="cofactor">
    <cofactor evidence="5">
        <name>6-hydroxy-FAD</name>
        <dbReference type="ChEBI" id="CHEBI:60470"/>
    </cofactor>
</comment>
<dbReference type="eggNOG" id="KOG1336">
    <property type="taxonomic scope" value="Eukaryota"/>
</dbReference>
<dbReference type="PANTHER" id="PTHR43735">
    <property type="entry name" value="APOPTOSIS-INDUCING FACTOR 1"/>
    <property type="match status" value="1"/>
</dbReference>
<dbReference type="SUPFAM" id="SSF51905">
    <property type="entry name" value="FAD/NAD(P)-binding domain"/>
    <property type="match status" value="1"/>
</dbReference>
<evidence type="ECO:0000313" key="15">
    <source>
        <dbReference type="Proteomes" id="UP000007875"/>
    </source>
</evidence>
<accession>H2ZA78</accession>
<evidence type="ECO:0000256" key="5">
    <source>
        <dbReference type="ARBA" id="ARBA00037027"/>
    </source>
</evidence>
<proteinExistence type="inferred from homology"/>
<evidence type="ECO:0000256" key="1">
    <source>
        <dbReference type="ARBA" id="ARBA00006442"/>
    </source>
</evidence>
<sequence>MGNGQSCTVEYQANMHVVIVGGGYAGCYLAVNLLKSNFCKVTLIDPRDAMYHNLGAVRAVVDEDFMKSMFLPFSEMLGDSFLRGTVVGVNSDQKSLTLKSGYQLNYTHLVIATGQQSPFPYKLSGEFAELSADKAANLLNDYRSELANSERIALIGGTYNSVELAGEIKSAYPDKEVIIITEEDHLVTKRGRPATQKNLHDLLSQKGISVAYGESVCNLDEITTNKRNDGQVLRTKLGSTIVADFVVTSLGKKLNNEFYEKVLATSLTPDGALEVNEHLKVKGHGNIYAMGDVTNVDEEKTPCTPTEHAKVVKANLIAECTNGNPTAYKTDMEVILVSVGKDAGVSQIWGRQLGKFPAWMAKGRDRMAGDIWGKLGLKC</sequence>
<dbReference type="Ensembl" id="ENSCSAVT00000014658.1">
    <property type="protein sequence ID" value="ENSCSAVP00000014493.1"/>
    <property type="gene ID" value="ENSCSAVG00000008485.1"/>
</dbReference>
<keyword evidence="3" id="KW-0274">FAD</keyword>
<dbReference type="GeneTree" id="ENSGT00390000004582"/>
<dbReference type="GO" id="GO:0008637">
    <property type="term" value="P:apoptotic mitochondrial changes"/>
    <property type="evidence" value="ECO:0007669"/>
    <property type="project" value="TreeGrafter"/>
</dbReference>
<keyword evidence="4" id="KW-0560">Oxidoreductase</keyword>
<dbReference type="Pfam" id="PF07992">
    <property type="entry name" value="Pyr_redox_2"/>
    <property type="match status" value="1"/>
</dbReference>
<dbReference type="STRING" id="51511.ENSCSAVP00000014493"/>
<dbReference type="GO" id="GO:0005739">
    <property type="term" value="C:mitochondrion"/>
    <property type="evidence" value="ECO:0007669"/>
    <property type="project" value="TreeGrafter"/>
</dbReference>
<evidence type="ECO:0000256" key="4">
    <source>
        <dbReference type="ARBA" id="ARBA00023002"/>
    </source>
</evidence>
<dbReference type="FunFam" id="3.50.50.100:FF:000046">
    <property type="entry name" value="Predicted protein"/>
    <property type="match status" value="1"/>
</dbReference>
<evidence type="ECO:0000256" key="3">
    <source>
        <dbReference type="ARBA" id="ARBA00022827"/>
    </source>
</evidence>
<reference evidence="14" key="3">
    <citation type="submission" date="2025-09" db="UniProtKB">
        <authorList>
            <consortium name="Ensembl"/>
        </authorList>
    </citation>
    <scope>IDENTIFICATION</scope>
</reference>
<dbReference type="InParanoid" id="H2ZA78"/>
<organism evidence="14 15">
    <name type="scientific">Ciona savignyi</name>
    <name type="common">Pacific transparent sea squirt</name>
    <dbReference type="NCBI Taxonomy" id="51511"/>
    <lineage>
        <taxon>Eukaryota</taxon>
        <taxon>Metazoa</taxon>
        <taxon>Chordata</taxon>
        <taxon>Tunicata</taxon>
        <taxon>Ascidiacea</taxon>
        <taxon>Phlebobranchia</taxon>
        <taxon>Cionidae</taxon>
        <taxon>Ciona</taxon>
    </lineage>
</organism>
<comment type="similarity">
    <text evidence="1">Belongs to the FAD-dependent oxidoreductase family.</text>
</comment>
<dbReference type="InterPro" id="IPR023753">
    <property type="entry name" value="FAD/NAD-binding_dom"/>
</dbReference>
<evidence type="ECO:0000256" key="8">
    <source>
        <dbReference type="ARBA" id="ARBA00042318"/>
    </source>
</evidence>
<evidence type="ECO:0000256" key="2">
    <source>
        <dbReference type="ARBA" id="ARBA00022630"/>
    </source>
</evidence>
<comment type="catalytic activity">
    <reaction evidence="11">
        <text>phylloquinone + NADH + H(+) = phylloquinol + NAD(+)</text>
        <dbReference type="Rhea" id="RHEA:74075"/>
        <dbReference type="ChEBI" id="CHEBI:15378"/>
        <dbReference type="ChEBI" id="CHEBI:18067"/>
        <dbReference type="ChEBI" id="CHEBI:28433"/>
        <dbReference type="ChEBI" id="CHEBI:57540"/>
        <dbReference type="ChEBI" id="CHEBI:57945"/>
    </reaction>
    <physiologicalReaction direction="left-to-right" evidence="11">
        <dbReference type="Rhea" id="RHEA:74076"/>
    </physiologicalReaction>
</comment>
<dbReference type="AlphaFoldDB" id="H2ZA78"/>
<comment type="catalytic activity">
    <reaction evidence="12">
        <text>menaquinone-4 + NADH + H(+) = menaquinol-4 + NAD(+)</text>
        <dbReference type="Rhea" id="RHEA:74079"/>
        <dbReference type="ChEBI" id="CHEBI:15378"/>
        <dbReference type="ChEBI" id="CHEBI:57540"/>
        <dbReference type="ChEBI" id="CHEBI:57945"/>
        <dbReference type="ChEBI" id="CHEBI:78277"/>
        <dbReference type="ChEBI" id="CHEBI:193091"/>
    </reaction>
    <physiologicalReaction direction="left-to-right" evidence="12">
        <dbReference type="Rhea" id="RHEA:74080"/>
    </physiologicalReaction>
</comment>
<dbReference type="PRINTS" id="PR00469">
    <property type="entry name" value="PNDRDTASEII"/>
</dbReference>
<evidence type="ECO:0000259" key="13">
    <source>
        <dbReference type="Pfam" id="PF07992"/>
    </source>
</evidence>
<dbReference type="PRINTS" id="PR00368">
    <property type="entry name" value="FADPNR"/>
</dbReference>
<reference evidence="15" key="1">
    <citation type="submission" date="2003-08" db="EMBL/GenBank/DDBJ databases">
        <authorList>
            <person name="Birren B."/>
            <person name="Nusbaum C."/>
            <person name="Abebe A."/>
            <person name="Abouelleil A."/>
            <person name="Adekoya E."/>
            <person name="Ait-zahra M."/>
            <person name="Allen N."/>
            <person name="Allen T."/>
            <person name="An P."/>
            <person name="Anderson M."/>
            <person name="Anderson S."/>
            <person name="Arachchi H."/>
            <person name="Armbruster J."/>
            <person name="Bachantsang P."/>
            <person name="Baldwin J."/>
            <person name="Barry A."/>
            <person name="Bayul T."/>
            <person name="Blitshsteyn B."/>
            <person name="Bloom T."/>
            <person name="Blye J."/>
            <person name="Boguslavskiy L."/>
            <person name="Borowsky M."/>
            <person name="Boukhgalter B."/>
            <person name="Brunache A."/>
            <person name="Butler J."/>
            <person name="Calixte N."/>
            <person name="Calvo S."/>
            <person name="Camarata J."/>
            <person name="Campo K."/>
            <person name="Chang J."/>
            <person name="Cheshatsang Y."/>
            <person name="Citroen M."/>
            <person name="Collymore A."/>
            <person name="Considine T."/>
            <person name="Cook A."/>
            <person name="Cooke P."/>
            <person name="Corum B."/>
            <person name="Cuomo C."/>
            <person name="David R."/>
            <person name="Dawoe T."/>
            <person name="Degray S."/>
            <person name="Dodge S."/>
            <person name="Dooley K."/>
            <person name="Dorje P."/>
            <person name="Dorjee K."/>
            <person name="Dorris L."/>
            <person name="Duffey N."/>
            <person name="Dupes A."/>
            <person name="Elkins T."/>
            <person name="Engels R."/>
            <person name="Erickson J."/>
            <person name="Farina A."/>
            <person name="Faro S."/>
            <person name="Ferreira P."/>
            <person name="Fischer H."/>
            <person name="Fitzgerald M."/>
            <person name="Foley K."/>
            <person name="Gage D."/>
            <person name="Galagan J."/>
            <person name="Gearin G."/>
            <person name="Gnerre S."/>
            <person name="Gnirke A."/>
            <person name="Goyette A."/>
            <person name="Graham J."/>
            <person name="Grandbois E."/>
            <person name="Gyaltsen K."/>
            <person name="Hafez N."/>
            <person name="Hagopian D."/>
            <person name="Hagos B."/>
            <person name="Hall J."/>
            <person name="Hatcher B."/>
            <person name="Heller A."/>
            <person name="Higgins H."/>
            <person name="Honan T."/>
            <person name="Horn A."/>
            <person name="Houde N."/>
            <person name="Hughes L."/>
            <person name="Hulme W."/>
            <person name="Husby E."/>
            <person name="Iliev I."/>
            <person name="Jaffe D."/>
            <person name="Jones C."/>
            <person name="Kamal M."/>
            <person name="Kamat A."/>
            <person name="Kamvysselis M."/>
            <person name="Karlsson E."/>
            <person name="Kells C."/>
            <person name="Kieu A."/>
            <person name="Kisner P."/>
            <person name="Kodira C."/>
            <person name="Kulbokas E."/>
            <person name="Labutti K."/>
            <person name="Lama D."/>
            <person name="Landers T."/>
            <person name="Leger J."/>
            <person name="Levine S."/>
            <person name="Lewis D."/>
            <person name="Lewis T."/>
            <person name="Lindblad-toh K."/>
            <person name="Liu X."/>
            <person name="Lokyitsang T."/>
            <person name="Lokyitsang Y."/>
            <person name="Lucien O."/>
            <person name="Lui A."/>
            <person name="Ma L.J."/>
            <person name="Mabbitt R."/>
            <person name="Macdonald J."/>
            <person name="Maclean C."/>
            <person name="Major J."/>
            <person name="Manning J."/>
            <person name="Marabella R."/>
            <person name="Maru K."/>
            <person name="Matthews C."/>
            <person name="Mauceli E."/>
            <person name="Mccarthy M."/>
            <person name="Mcdonough S."/>
            <person name="Mcghee T."/>
            <person name="Meldrim J."/>
            <person name="Meneus L."/>
            <person name="Mesirov J."/>
            <person name="Mihalev A."/>
            <person name="Mihova T."/>
            <person name="Mikkelsen T."/>
            <person name="Mlenga V."/>
            <person name="Moru K."/>
            <person name="Mozes J."/>
            <person name="Mulrain L."/>
            <person name="Munson G."/>
            <person name="Naylor J."/>
            <person name="Newes C."/>
            <person name="Nguyen C."/>
            <person name="Nguyen N."/>
            <person name="Nguyen T."/>
            <person name="Nicol R."/>
            <person name="Nielsen C."/>
            <person name="Nizzari M."/>
            <person name="Norbu C."/>
            <person name="Norbu N."/>
            <person name="O'donnell P."/>
            <person name="Okoawo O."/>
            <person name="O'leary S."/>
            <person name="Omotosho B."/>
            <person name="O'neill K."/>
            <person name="Osman S."/>
            <person name="Parker S."/>
            <person name="Perrin D."/>
            <person name="Phunkhang P."/>
            <person name="Piqani B."/>
            <person name="Purcell S."/>
            <person name="Rachupka T."/>
            <person name="Ramasamy U."/>
            <person name="Rameau R."/>
            <person name="Ray V."/>
            <person name="Raymond C."/>
            <person name="Retta R."/>
            <person name="Richardson S."/>
            <person name="Rise C."/>
            <person name="Rodriguez J."/>
            <person name="Rogers J."/>
            <person name="Rogov P."/>
            <person name="Rutman M."/>
            <person name="Schupbach R."/>
            <person name="Seaman C."/>
            <person name="Settipalli S."/>
            <person name="Sharpe T."/>
            <person name="Sheridan J."/>
            <person name="Sherpa N."/>
            <person name="Shi J."/>
            <person name="Smirnov S."/>
            <person name="Smith C."/>
            <person name="Sougnez C."/>
            <person name="Spencer B."/>
            <person name="Stalker J."/>
            <person name="Stange-thomann N."/>
            <person name="Stavropoulos S."/>
            <person name="Stetson K."/>
            <person name="Stone C."/>
            <person name="Stone S."/>
            <person name="Stubbs M."/>
            <person name="Talamas J."/>
            <person name="Tchuinga P."/>
            <person name="Tenzing P."/>
            <person name="Tesfaye S."/>
            <person name="Theodore J."/>
            <person name="Thoulutsang Y."/>
            <person name="Topham K."/>
            <person name="Towey S."/>
            <person name="Tsamla T."/>
            <person name="Tsomo N."/>
            <person name="Vallee D."/>
            <person name="Vassiliev H."/>
            <person name="Venkataraman V."/>
            <person name="Vinson J."/>
            <person name="Vo A."/>
            <person name="Wade C."/>
            <person name="Wang S."/>
            <person name="Wangchuk T."/>
            <person name="Wangdi T."/>
            <person name="Whittaker C."/>
            <person name="Wilkinson J."/>
            <person name="Wu Y."/>
            <person name="Wyman D."/>
            <person name="Yadav S."/>
            <person name="Yang S."/>
            <person name="Yang X."/>
            <person name="Yeager S."/>
            <person name="Yee E."/>
            <person name="Young G."/>
            <person name="Zainoun J."/>
            <person name="Zembeck L."/>
            <person name="Zimmer A."/>
            <person name="Zody M."/>
            <person name="Lander E."/>
        </authorList>
    </citation>
    <scope>NUCLEOTIDE SEQUENCE [LARGE SCALE GENOMIC DNA]</scope>
</reference>
<evidence type="ECO:0000313" key="14">
    <source>
        <dbReference type="Ensembl" id="ENSCSAVP00000014493.1"/>
    </source>
</evidence>
<dbReference type="InterPro" id="IPR036188">
    <property type="entry name" value="FAD/NAD-bd_sf"/>
</dbReference>
<dbReference type="GO" id="GO:0050660">
    <property type="term" value="F:flavin adenine dinucleotide binding"/>
    <property type="evidence" value="ECO:0007669"/>
    <property type="project" value="TreeGrafter"/>
</dbReference>
<dbReference type="GO" id="GO:0004174">
    <property type="term" value="F:electron-transferring-flavoprotein dehydrogenase activity"/>
    <property type="evidence" value="ECO:0007669"/>
    <property type="project" value="TreeGrafter"/>
</dbReference>
<evidence type="ECO:0000256" key="7">
    <source>
        <dbReference type="ARBA" id="ARBA00041541"/>
    </source>
</evidence>
<name>H2ZA78_CIOSA</name>
<comment type="catalytic activity">
    <reaction evidence="9">
        <text>menadione + NADH + H(+) = menadiol + NAD(+)</text>
        <dbReference type="Rhea" id="RHEA:69695"/>
        <dbReference type="ChEBI" id="CHEBI:6746"/>
        <dbReference type="ChEBI" id="CHEBI:15378"/>
        <dbReference type="ChEBI" id="CHEBI:28869"/>
        <dbReference type="ChEBI" id="CHEBI:57540"/>
        <dbReference type="ChEBI" id="CHEBI:57945"/>
    </reaction>
    <physiologicalReaction direction="left-to-right" evidence="9">
        <dbReference type="Rhea" id="RHEA:69696"/>
    </physiologicalReaction>
</comment>
<dbReference type="Gene3D" id="3.50.50.100">
    <property type="match status" value="1"/>
</dbReference>
<evidence type="ECO:0000256" key="9">
    <source>
        <dbReference type="ARBA" id="ARBA00048412"/>
    </source>
</evidence>
<evidence type="ECO:0000256" key="11">
    <source>
        <dbReference type="ARBA" id="ARBA00049275"/>
    </source>
</evidence>